<keyword evidence="3 8" id="KW-1003">Cell membrane</keyword>
<evidence type="ECO:0000313" key="10">
    <source>
        <dbReference type="EMBL" id="PYZ91887.1"/>
    </source>
</evidence>
<dbReference type="Gene3D" id="3.40.50.300">
    <property type="entry name" value="P-loop containing nucleotide triphosphate hydrolases"/>
    <property type="match status" value="1"/>
</dbReference>
<protein>
    <recommendedName>
        <fullName evidence="8">Energy-coupling factor transporter ATP-binding protein EcfA2</fullName>
        <ecNumber evidence="8">7.-.-.-</ecNumber>
    </recommendedName>
</protein>
<dbReference type="CDD" id="cd03225">
    <property type="entry name" value="ABC_cobalt_CbiO_domain1"/>
    <property type="match status" value="1"/>
</dbReference>
<dbReference type="GO" id="GO:0043190">
    <property type="term" value="C:ATP-binding cassette (ABC) transporter complex"/>
    <property type="evidence" value="ECO:0007669"/>
    <property type="project" value="TreeGrafter"/>
</dbReference>
<evidence type="ECO:0000259" key="9">
    <source>
        <dbReference type="PROSITE" id="PS50893"/>
    </source>
</evidence>
<dbReference type="SMART" id="SM00382">
    <property type="entry name" value="AAA"/>
    <property type="match status" value="1"/>
</dbReference>
<dbReference type="AlphaFoldDB" id="A0A323TDD2"/>
<feature type="domain" description="ABC transporter" evidence="9">
    <location>
        <begin position="3"/>
        <end position="247"/>
    </location>
</feature>
<dbReference type="GO" id="GO:0016887">
    <property type="term" value="F:ATP hydrolysis activity"/>
    <property type="evidence" value="ECO:0007669"/>
    <property type="project" value="InterPro"/>
</dbReference>
<evidence type="ECO:0000256" key="3">
    <source>
        <dbReference type="ARBA" id="ARBA00022475"/>
    </source>
</evidence>
<dbReference type="FunFam" id="3.40.50.300:FF:000224">
    <property type="entry name" value="Energy-coupling factor transporter ATP-binding protein EcfA"/>
    <property type="match status" value="1"/>
</dbReference>
<keyword evidence="5 8" id="KW-0067">ATP-binding</keyword>
<dbReference type="InterPro" id="IPR030946">
    <property type="entry name" value="EcfA2"/>
</dbReference>
<dbReference type="EC" id="7.-.-.-" evidence="8"/>
<comment type="caution">
    <text evidence="10">The sequence shown here is derived from an EMBL/GenBank/DDBJ whole genome shotgun (WGS) entry which is preliminary data.</text>
</comment>
<dbReference type="NCBIfam" id="TIGR04521">
    <property type="entry name" value="ECF_ATPase_2"/>
    <property type="match status" value="1"/>
</dbReference>
<dbReference type="PANTHER" id="PTHR43553">
    <property type="entry name" value="HEAVY METAL TRANSPORTER"/>
    <property type="match status" value="1"/>
</dbReference>
<dbReference type="InterPro" id="IPR017871">
    <property type="entry name" value="ABC_transporter-like_CS"/>
</dbReference>
<keyword evidence="7 8" id="KW-0472">Membrane</keyword>
<dbReference type="GO" id="GO:0042626">
    <property type="term" value="F:ATPase-coupled transmembrane transporter activity"/>
    <property type="evidence" value="ECO:0007669"/>
    <property type="project" value="TreeGrafter"/>
</dbReference>
<evidence type="ECO:0000256" key="5">
    <source>
        <dbReference type="ARBA" id="ARBA00022840"/>
    </source>
</evidence>
<dbReference type="InterPro" id="IPR003593">
    <property type="entry name" value="AAA+_ATPase"/>
</dbReference>
<dbReference type="InterPro" id="IPR015856">
    <property type="entry name" value="ABC_transpr_CbiO/EcfA_su"/>
</dbReference>
<dbReference type="InterPro" id="IPR027417">
    <property type="entry name" value="P-loop_NTPase"/>
</dbReference>
<dbReference type="InterPro" id="IPR050095">
    <property type="entry name" value="ECF_ABC_transporter_ATP-bd"/>
</dbReference>
<evidence type="ECO:0000256" key="7">
    <source>
        <dbReference type="ARBA" id="ARBA00023136"/>
    </source>
</evidence>
<dbReference type="GO" id="GO:0015087">
    <property type="term" value="F:cobalt ion transmembrane transporter activity"/>
    <property type="evidence" value="ECO:0007669"/>
    <property type="project" value="UniProtKB-ARBA"/>
</dbReference>
<dbReference type="PANTHER" id="PTHR43553:SF27">
    <property type="entry name" value="ENERGY-COUPLING FACTOR TRANSPORTER ATP-BINDING PROTEIN ECFA2"/>
    <property type="match status" value="1"/>
</dbReference>
<dbReference type="SUPFAM" id="SSF52540">
    <property type="entry name" value="P-loop containing nucleoside triphosphate hydrolases"/>
    <property type="match status" value="1"/>
</dbReference>
<sequence length="293" mass="32822">MHIQANQLTYTYMKGTPFEKNALTKVDLSLSSGQFTSIIGHTGSGKSTLVQHLNGLLKPTEGTITIGDWIIRPETKQKNLYSLREHVGMVFQFPEHQLFNETILQDVAYGPINFGKTKQEAEDIAKECLHKVGIPETLYDQSPFDISGGQMRRVAIAGVLALDPTLLILDEPTAGLDPHGQETIMHLFYEWFQETDERSIVLVTHQMEDAARYSDQILVMDRGQVVDQGSPEHIFSKGTELRKLGLSVPQSVQLLQAVRSECGGDMEIDAFTLEETVNRLLVYLKKRGVNDHV</sequence>
<comment type="subcellular location">
    <subcellularLocation>
        <location evidence="1 8">Cell membrane</location>
        <topology evidence="1 8">Peripheral membrane protein</topology>
    </subcellularLocation>
</comment>
<proteinExistence type="inferred from homology"/>
<keyword evidence="6" id="KW-1278">Translocase</keyword>
<keyword evidence="11" id="KW-1185">Reference proteome</keyword>
<organism evidence="10 11">
    <name type="scientific">Salipaludibacillus keqinensis</name>
    <dbReference type="NCBI Taxonomy" id="2045207"/>
    <lineage>
        <taxon>Bacteria</taxon>
        <taxon>Bacillati</taxon>
        <taxon>Bacillota</taxon>
        <taxon>Bacilli</taxon>
        <taxon>Bacillales</taxon>
        <taxon>Bacillaceae</taxon>
    </lineage>
</organism>
<comment type="subunit">
    <text evidence="8">Forms a stable energy-coupling factor (ECF) transporter complex composed of 2 membrane-embedded substrate-binding proteins (S component), 2 ATP-binding proteins (A component) and 2 transmembrane proteins (T component).</text>
</comment>
<evidence type="ECO:0000313" key="11">
    <source>
        <dbReference type="Proteomes" id="UP000248214"/>
    </source>
</evidence>
<comment type="function">
    <text evidence="8">ATP-binding (A) component of a common energy-coupling factor (ECF) ABC-transporter complex.</text>
</comment>
<dbReference type="PROSITE" id="PS50893">
    <property type="entry name" value="ABC_TRANSPORTER_2"/>
    <property type="match status" value="1"/>
</dbReference>
<gene>
    <name evidence="10" type="ORF">CR194_16890</name>
</gene>
<evidence type="ECO:0000256" key="4">
    <source>
        <dbReference type="ARBA" id="ARBA00022741"/>
    </source>
</evidence>
<evidence type="ECO:0000256" key="1">
    <source>
        <dbReference type="ARBA" id="ARBA00004202"/>
    </source>
</evidence>
<keyword evidence="4 8" id="KW-0547">Nucleotide-binding</keyword>
<evidence type="ECO:0000256" key="6">
    <source>
        <dbReference type="ARBA" id="ARBA00022967"/>
    </source>
</evidence>
<evidence type="ECO:0000256" key="8">
    <source>
        <dbReference type="RuleBase" id="RU365104"/>
    </source>
</evidence>
<accession>A0A323TDD2</accession>
<evidence type="ECO:0000256" key="2">
    <source>
        <dbReference type="ARBA" id="ARBA00022448"/>
    </source>
</evidence>
<name>A0A323TDD2_9BACI</name>
<dbReference type="Pfam" id="PF00005">
    <property type="entry name" value="ABC_tran"/>
    <property type="match status" value="1"/>
</dbReference>
<comment type="similarity">
    <text evidence="8">Belongs to the ABC transporter superfamily. Energy-coupling factor EcfA family.</text>
</comment>
<dbReference type="GO" id="GO:0005524">
    <property type="term" value="F:ATP binding"/>
    <property type="evidence" value="ECO:0007669"/>
    <property type="project" value="UniProtKB-UniRule"/>
</dbReference>
<dbReference type="PROSITE" id="PS00211">
    <property type="entry name" value="ABC_TRANSPORTER_1"/>
    <property type="match status" value="1"/>
</dbReference>
<keyword evidence="2 8" id="KW-0813">Transport</keyword>
<dbReference type="OrthoDB" id="9784332at2"/>
<reference evidence="10 11" key="1">
    <citation type="submission" date="2017-10" db="EMBL/GenBank/DDBJ databases">
        <title>Bacillus sp. nov., a halophilic bacterium isolated from a Keqin Lake.</title>
        <authorList>
            <person name="Wang H."/>
        </authorList>
    </citation>
    <scope>NUCLEOTIDE SEQUENCE [LARGE SCALE GENOMIC DNA]</scope>
    <source>
        <strain evidence="10 11">KQ-12</strain>
    </source>
</reference>
<dbReference type="InterPro" id="IPR003439">
    <property type="entry name" value="ABC_transporter-like_ATP-bd"/>
</dbReference>
<dbReference type="EMBL" id="PDOD01000005">
    <property type="protein sequence ID" value="PYZ91887.1"/>
    <property type="molecule type" value="Genomic_DNA"/>
</dbReference>
<dbReference type="Proteomes" id="UP000248214">
    <property type="component" value="Unassembled WGS sequence"/>
</dbReference>
<dbReference type="RefSeq" id="WP_110611258.1">
    <property type="nucleotide sequence ID" value="NZ_PDOD01000005.1"/>
</dbReference>